<organism evidence="7">
    <name type="scientific">Heterosigma akashiwo</name>
    <name type="common">Chromophytic alga</name>
    <name type="synonym">Heterosigma carterae</name>
    <dbReference type="NCBI Taxonomy" id="2829"/>
    <lineage>
        <taxon>Eukaryota</taxon>
        <taxon>Sar</taxon>
        <taxon>Stramenopiles</taxon>
        <taxon>Ochrophyta</taxon>
        <taxon>Raphidophyceae</taxon>
        <taxon>Chattonellales</taxon>
        <taxon>Chattonellaceae</taxon>
        <taxon>Heterosigma</taxon>
    </lineage>
</organism>
<feature type="domain" description="MYND-type" evidence="6">
    <location>
        <begin position="8"/>
        <end position="44"/>
    </location>
</feature>
<evidence type="ECO:0000256" key="4">
    <source>
        <dbReference type="PROSITE-ProRule" id="PRU00134"/>
    </source>
</evidence>
<dbReference type="EMBL" id="HBIU01015826">
    <property type="protein sequence ID" value="CAE0628692.1"/>
    <property type="molecule type" value="Transcribed_RNA"/>
</dbReference>
<protein>
    <recommendedName>
        <fullName evidence="6">MYND-type domain-containing protein</fullName>
    </recommendedName>
</protein>
<proteinExistence type="predicted"/>
<dbReference type="SUPFAM" id="SSF144232">
    <property type="entry name" value="HIT/MYND zinc finger-like"/>
    <property type="match status" value="1"/>
</dbReference>
<dbReference type="GO" id="GO:0008270">
    <property type="term" value="F:zinc ion binding"/>
    <property type="evidence" value="ECO:0007669"/>
    <property type="project" value="UniProtKB-KW"/>
</dbReference>
<evidence type="ECO:0000256" key="2">
    <source>
        <dbReference type="ARBA" id="ARBA00022771"/>
    </source>
</evidence>
<sequence length="566" mass="62842">MAEKECLCMLCGIPSSRSCGNCREVSYCCREHQIDHWSSHKKTCSRKFQTGRNSRTPLQMTNHSNLTRDNFCDYLNEEFSDPKKVEATLSALWLEKFGVMVKNKGDLYLFKYNQLRAKWMEPLTHQCRGPIFRYYDGLWVRLTRPFDKFFNQSEGHCPFFNEAAFNQSLPQFSLTEKADGTCIQVWFDSNTFLWRISTLGSIETTSMGDCGLTFGQLFERALGGSVADLGAHLCQQTTYIFELCTEENRIVTGYNIDTVFLLGARDVASGNHLPESRLAEHVSNWSTVGFNVRSPHSFSALETGLTTLGEVKCFVEDQSQDFSRYGENPEGFIIYHRGAPVAKMKNCLYLVLHRRAGAPSQTMEYVLEALFNETLDDVAGALPAAAQEFAPFARGAAAHLLGELQRAVRQVLALPGVHSERDLALAIPGAVADRRFRPFFFRAKAEFVAALQGRAAPAGAAAAREEEEELARRAERWFVDSRARFYQDIKGGYAKARAGEGPAPAADVDMAAVLAAPPEATVAADRKLKKNRRAAKKKNTSNTAAEKSKASSSGGSNSCLGVLSWS</sequence>
<keyword evidence="1" id="KW-0479">Metal-binding</keyword>
<evidence type="ECO:0000259" key="6">
    <source>
        <dbReference type="PROSITE" id="PS50865"/>
    </source>
</evidence>
<dbReference type="Pfam" id="PF01753">
    <property type="entry name" value="zf-MYND"/>
    <property type="match status" value="1"/>
</dbReference>
<feature type="compositionally biased region" description="Low complexity" evidence="5">
    <location>
        <begin position="540"/>
        <end position="558"/>
    </location>
</feature>
<dbReference type="PROSITE" id="PS50865">
    <property type="entry name" value="ZF_MYND_2"/>
    <property type="match status" value="1"/>
</dbReference>
<feature type="compositionally biased region" description="Basic residues" evidence="5">
    <location>
        <begin position="527"/>
        <end position="539"/>
    </location>
</feature>
<evidence type="ECO:0000313" key="7">
    <source>
        <dbReference type="EMBL" id="CAE0628692.1"/>
    </source>
</evidence>
<dbReference type="InterPro" id="IPR002893">
    <property type="entry name" value="Znf_MYND"/>
</dbReference>
<feature type="region of interest" description="Disordered" evidence="5">
    <location>
        <begin position="523"/>
        <end position="566"/>
    </location>
</feature>
<accession>A0A7S3XPR5</accession>
<keyword evidence="2 4" id="KW-0863">Zinc-finger</keyword>
<evidence type="ECO:0000256" key="5">
    <source>
        <dbReference type="SAM" id="MobiDB-lite"/>
    </source>
</evidence>
<dbReference type="Pfam" id="PF09511">
    <property type="entry name" value="RNA_lig_T4_1"/>
    <property type="match status" value="1"/>
</dbReference>
<keyword evidence="3" id="KW-0862">Zinc</keyword>
<gene>
    <name evidence="7" type="ORF">HAKA00212_LOCUS7374</name>
</gene>
<evidence type="ECO:0000256" key="3">
    <source>
        <dbReference type="ARBA" id="ARBA00022833"/>
    </source>
</evidence>
<dbReference type="Gene3D" id="6.10.140.2220">
    <property type="match status" value="1"/>
</dbReference>
<dbReference type="InterPro" id="IPR019039">
    <property type="entry name" value="T4-Rnl1-like_N"/>
</dbReference>
<reference evidence="7" key="1">
    <citation type="submission" date="2021-01" db="EMBL/GenBank/DDBJ databases">
        <authorList>
            <person name="Corre E."/>
            <person name="Pelletier E."/>
            <person name="Niang G."/>
            <person name="Scheremetjew M."/>
            <person name="Finn R."/>
            <person name="Kale V."/>
            <person name="Holt S."/>
            <person name="Cochrane G."/>
            <person name="Meng A."/>
            <person name="Brown T."/>
            <person name="Cohen L."/>
        </authorList>
    </citation>
    <scope>NUCLEOTIDE SEQUENCE</scope>
    <source>
        <strain evidence="7">CCMP3107</strain>
    </source>
</reference>
<name>A0A7S3XPR5_HETAK</name>
<dbReference type="AlphaFoldDB" id="A0A7S3XPR5"/>
<evidence type="ECO:0000256" key="1">
    <source>
        <dbReference type="ARBA" id="ARBA00022723"/>
    </source>
</evidence>